<dbReference type="InterPro" id="IPR029151">
    <property type="entry name" value="Sensor-like_sf"/>
</dbReference>
<proteinExistence type="predicted"/>
<reference evidence="1 2" key="1">
    <citation type="submission" date="2017-12" db="EMBL/GenBank/DDBJ databases">
        <title>Genomes of bacteria within cyanobacterial aggregates.</title>
        <authorList>
            <person name="Cai H."/>
        </authorList>
    </citation>
    <scope>NUCLEOTIDE SEQUENCE [LARGE SCALE GENOMIC DNA]</scope>
    <source>
        <strain evidence="1 2">TH16</strain>
    </source>
</reference>
<evidence type="ECO:0000313" key="2">
    <source>
        <dbReference type="Proteomes" id="UP000234752"/>
    </source>
</evidence>
<gene>
    <name evidence="1" type="ORF">C0V82_15695</name>
</gene>
<accession>A0A2K9NEU0</accession>
<dbReference type="EMBL" id="CP025611">
    <property type="protein sequence ID" value="AUN31522.1"/>
    <property type="molecule type" value="Genomic_DNA"/>
</dbReference>
<dbReference type="Proteomes" id="UP000234752">
    <property type="component" value="Chromosome eg_1"/>
</dbReference>
<dbReference type="AlphaFoldDB" id="A0A2K9NEU0"/>
<dbReference type="Gene3D" id="3.30.450.20">
    <property type="entry name" value="PAS domain"/>
    <property type="match status" value="1"/>
</dbReference>
<organism evidence="1 2">
    <name type="scientific">Niveispirillum cyanobacteriorum</name>
    <dbReference type="NCBI Taxonomy" id="1612173"/>
    <lineage>
        <taxon>Bacteria</taxon>
        <taxon>Pseudomonadati</taxon>
        <taxon>Pseudomonadota</taxon>
        <taxon>Alphaproteobacteria</taxon>
        <taxon>Rhodospirillales</taxon>
        <taxon>Azospirillaceae</taxon>
        <taxon>Niveispirillum</taxon>
    </lineage>
</organism>
<dbReference type="KEGG" id="ncb:C0V82_15695"/>
<name>A0A2K9NEU0_9PROT</name>
<dbReference type="SUPFAM" id="SSF103190">
    <property type="entry name" value="Sensory domain-like"/>
    <property type="match status" value="1"/>
</dbReference>
<sequence length="323" mass="34748">MVILSLRNLMGATTGTIVLLLALVHGILSGWEAERVLNQEVGTSLAAVAEGLSSRLNGDMQARAALTQVLTQVEALGDPAVAQRIVDQMGDQDPALAWAGITDKDGKVVAGTRGILVGQSIAQRPVYVEGIKGTFMGDVHEAVLLAKLLPNVTGEPLRFVDVSAPIKGQDGSVRGVVAVHYSWDWARRLVTDPLSPMQGRSGLETILVAADNRVLLGPRDLLGSMLPLESTRRAREGMVGWRVERWPDGKDYITGFAADQRQRVVKGLAWTVLVRQPVEIAYAPADGIRYLIFWSGLGLAPLFGALGWLVANRIARPPQGSDR</sequence>
<evidence type="ECO:0000313" key="1">
    <source>
        <dbReference type="EMBL" id="AUN31522.1"/>
    </source>
</evidence>
<protein>
    <submittedName>
        <fullName evidence="1">Uncharacterized protein</fullName>
    </submittedName>
</protein>
<dbReference type="RefSeq" id="WP_102113099.1">
    <property type="nucleotide sequence ID" value="NZ_BMGN01000005.1"/>
</dbReference>
<keyword evidence="2" id="KW-1185">Reference proteome</keyword>
<dbReference type="OrthoDB" id="9812260at2"/>